<comment type="similarity">
    <text evidence="1">Belongs to the SCO1/2 family.</text>
</comment>
<dbReference type="InterPro" id="IPR036249">
    <property type="entry name" value="Thioredoxin-like_sf"/>
</dbReference>
<evidence type="ECO:0000256" key="1">
    <source>
        <dbReference type="ARBA" id="ARBA00010996"/>
    </source>
</evidence>
<gene>
    <name evidence="3" type="ORF">ABIE08_000013</name>
</gene>
<dbReference type="Proteomes" id="UP001549321">
    <property type="component" value="Unassembled WGS sequence"/>
</dbReference>
<dbReference type="PANTHER" id="PTHR12151:SF25">
    <property type="entry name" value="LINALOOL DEHYDRATASE_ISOMERASE DOMAIN-CONTAINING PROTEIN"/>
    <property type="match status" value="1"/>
</dbReference>
<reference evidence="3 4" key="1">
    <citation type="submission" date="2024-06" db="EMBL/GenBank/DDBJ databases">
        <title>Sorghum-associated microbial communities from plants grown in Nebraska, USA.</title>
        <authorList>
            <person name="Schachtman D."/>
        </authorList>
    </citation>
    <scope>NUCLEOTIDE SEQUENCE [LARGE SCALE GENOMIC DNA]</scope>
    <source>
        <strain evidence="3 4">3207</strain>
    </source>
</reference>
<dbReference type="SUPFAM" id="SSF52833">
    <property type="entry name" value="Thioredoxin-like"/>
    <property type="match status" value="1"/>
</dbReference>
<keyword evidence="4" id="KW-1185">Reference proteome</keyword>
<keyword evidence="2" id="KW-0812">Transmembrane</keyword>
<sequence length="207" mass="22586">MSDSSKPDASRKTLRTIRYILWGLVAVAVIAVAGFAVTQKKGGASLTTSAIGGPFSVVDQKGQPVTEAALKGHPSAMFFGFTFCPDVCPTTLFQATQWLKQLGPDGDKLKVFFVTVDPERDTPEQMDNYLHAFDPRIIGLTGSRPQIDAMLKAYRVYSKKVGEGEDYTMDHAAAVYLLDSDANFVGTVDYHEKDETIMAKLKRLVAG</sequence>
<keyword evidence="2" id="KW-0472">Membrane</keyword>
<proteinExistence type="inferred from homology"/>
<evidence type="ECO:0000313" key="4">
    <source>
        <dbReference type="Proteomes" id="UP001549321"/>
    </source>
</evidence>
<keyword evidence="2" id="KW-1133">Transmembrane helix</keyword>
<evidence type="ECO:0000256" key="2">
    <source>
        <dbReference type="SAM" id="Phobius"/>
    </source>
</evidence>
<dbReference type="EMBL" id="JBEPSM010000001">
    <property type="protein sequence ID" value="MET4632100.1"/>
    <property type="molecule type" value="Genomic_DNA"/>
</dbReference>
<comment type="caution">
    <text evidence="3">The sequence shown here is derived from an EMBL/GenBank/DDBJ whole genome shotgun (WGS) entry which is preliminary data.</text>
</comment>
<dbReference type="PANTHER" id="PTHR12151">
    <property type="entry name" value="ELECTRON TRANSPORT PROTIN SCO1/SENC FAMILY MEMBER"/>
    <property type="match status" value="1"/>
</dbReference>
<dbReference type="Gene3D" id="3.40.30.10">
    <property type="entry name" value="Glutaredoxin"/>
    <property type="match status" value="1"/>
</dbReference>
<accession>A0ABV2QSU5</accession>
<dbReference type="CDD" id="cd02968">
    <property type="entry name" value="SCO"/>
    <property type="match status" value="1"/>
</dbReference>
<dbReference type="Pfam" id="PF02630">
    <property type="entry name" value="SCO1-SenC"/>
    <property type="match status" value="1"/>
</dbReference>
<dbReference type="InterPro" id="IPR003782">
    <property type="entry name" value="SCO1/SenC"/>
</dbReference>
<organism evidence="3 4">
    <name type="scientific">Kaistia defluvii</name>
    <dbReference type="NCBI Taxonomy" id="410841"/>
    <lineage>
        <taxon>Bacteria</taxon>
        <taxon>Pseudomonadati</taxon>
        <taxon>Pseudomonadota</taxon>
        <taxon>Alphaproteobacteria</taxon>
        <taxon>Hyphomicrobiales</taxon>
        <taxon>Kaistiaceae</taxon>
        <taxon>Kaistia</taxon>
    </lineage>
</organism>
<name>A0ABV2QSU5_9HYPH</name>
<protein>
    <submittedName>
        <fullName evidence="3">Protein SCO1/2</fullName>
    </submittedName>
</protein>
<dbReference type="RefSeq" id="WP_354547818.1">
    <property type="nucleotide sequence ID" value="NZ_JBEPSM010000001.1"/>
</dbReference>
<feature type="transmembrane region" description="Helical" evidence="2">
    <location>
        <begin position="20"/>
        <end position="38"/>
    </location>
</feature>
<evidence type="ECO:0000313" key="3">
    <source>
        <dbReference type="EMBL" id="MET4632100.1"/>
    </source>
</evidence>